<dbReference type="GeneID" id="97539215"/>
<dbReference type="EMBL" id="LN679999">
    <property type="protein sequence ID" value="CEJ75488.1"/>
    <property type="molecule type" value="Genomic_DNA"/>
</dbReference>
<keyword evidence="3" id="KW-1185">Reference proteome</keyword>
<keyword evidence="2" id="KW-0614">Plasmid</keyword>
<organism evidence="2 3">
    <name type="scientific">Paraclostridium sordellii</name>
    <name type="common">Clostridium sordellii</name>
    <dbReference type="NCBI Taxonomy" id="1505"/>
    <lineage>
        <taxon>Bacteria</taxon>
        <taxon>Bacillati</taxon>
        <taxon>Bacillota</taxon>
        <taxon>Clostridia</taxon>
        <taxon>Peptostreptococcales</taxon>
        <taxon>Peptostreptococcaceae</taxon>
        <taxon>Paraclostridium</taxon>
    </lineage>
</organism>
<geneLocation type="plasmid" evidence="2 3">
    <name>pCS1</name>
</geneLocation>
<dbReference type="RefSeq" id="WP_021122222.1">
    <property type="nucleotide sequence ID" value="NZ_CDNJ01000026.1"/>
</dbReference>
<evidence type="ECO:0000313" key="3">
    <source>
        <dbReference type="Proteomes" id="UP000032811"/>
    </source>
</evidence>
<reference evidence="2 3" key="1">
    <citation type="submission" date="2014-11" db="EMBL/GenBank/DDBJ databases">
        <authorList>
            <person name="Aslett M.A."/>
            <person name="De Silva N."/>
        </authorList>
    </citation>
    <scope>NUCLEOTIDE SEQUENCE [LARGE SCALE GENOMIC DNA]</scope>
    <source>
        <strain evidence="2 3">ATCC9714</strain>
        <plasmid evidence="2 3">pCS1</plasmid>
    </source>
</reference>
<dbReference type="Proteomes" id="UP000032811">
    <property type="component" value="Plasmid pCS1"/>
</dbReference>
<evidence type="ECO:0000256" key="1">
    <source>
        <dbReference type="SAM" id="Phobius"/>
    </source>
</evidence>
<feature type="transmembrane region" description="Helical" evidence="1">
    <location>
        <begin position="20"/>
        <end position="37"/>
    </location>
</feature>
<feature type="transmembrane region" description="Helical" evidence="1">
    <location>
        <begin position="49"/>
        <end position="70"/>
    </location>
</feature>
<name>A0ABM9RTR9_PARSO</name>
<protein>
    <submittedName>
        <fullName evidence="2">Membrane protein</fullName>
    </submittedName>
</protein>
<keyword evidence="1" id="KW-0812">Transmembrane</keyword>
<keyword evidence="1" id="KW-1133">Transmembrane helix</keyword>
<keyword evidence="1" id="KW-0472">Membrane</keyword>
<evidence type="ECO:0000313" key="2">
    <source>
        <dbReference type="EMBL" id="CEJ75488.1"/>
    </source>
</evidence>
<sequence length="76" mass="8040">MVQNLINFLNNLVSQGKTLLPYLAIGAVLIGAYLHTTGGREGLDKAKKWYIGAAVGLVIGLGANAIVELIQTNISF</sequence>
<proteinExistence type="predicted"/>
<gene>
    <name evidence="2" type="ORF">ATCC9714PCS11_00291</name>
</gene>
<accession>A0ABM9RTR9</accession>